<reference evidence="4" key="1">
    <citation type="submission" date="2021-12" db="EMBL/GenBank/DDBJ databases">
        <title>Prjna785345.</title>
        <authorList>
            <person name="Rujirawat T."/>
            <person name="Krajaejun T."/>
        </authorList>
    </citation>
    <scope>NUCLEOTIDE SEQUENCE</scope>
    <source>
        <strain evidence="4">Pi057C3</strain>
    </source>
</reference>
<dbReference type="PROSITE" id="PS50082">
    <property type="entry name" value="WD_REPEATS_2"/>
    <property type="match status" value="1"/>
</dbReference>
<keyword evidence="2" id="KW-0175">Coiled coil</keyword>
<feature type="coiled-coil region" evidence="2">
    <location>
        <begin position="938"/>
        <end position="979"/>
    </location>
</feature>
<dbReference type="Gene3D" id="2.130.10.10">
    <property type="entry name" value="YVTN repeat-like/Quinoprotein amine dehydrogenase"/>
    <property type="match status" value="2"/>
</dbReference>
<evidence type="ECO:0000313" key="5">
    <source>
        <dbReference type="Proteomes" id="UP001209570"/>
    </source>
</evidence>
<evidence type="ECO:0000256" key="2">
    <source>
        <dbReference type="SAM" id="Coils"/>
    </source>
</evidence>
<feature type="coiled-coil region" evidence="2">
    <location>
        <begin position="1013"/>
        <end position="1152"/>
    </location>
</feature>
<keyword evidence="5" id="KW-1185">Reference proteome</keyword>
<dbReference type="PANTHER" id="PTHR32215">
    <property type="entry name" value="CILIA- AND FLAGELLA-ASSOCIATED PROTEIN 57"/>
    <property type="match status" value="1"/>
</dbReference>
<name>A0AAD5MBE6_PYTIN</name>
<dbReference type="Gene3D" id="1.10.287.1490">
    <property type="match status" value="1"/>
</dbReference>
<protein>
    <recommendedName>
        <fullName evidence="6">WD domain-containing protein</fullName>
    </recommendedName>
</protein>
<feature type="coiled-coil region" evidence="2">
    <location>
        <begin position="1310"/>
        <end position="1337"/>
    </location>
</feature>
<dbReference type="InterPro" id="IPR011047">
    <property type="entry name" value="Quinoprotein_ADH-like_sf"/>
</dbReference>
<comment type="caution">
    <text evidence="4">The sequence shown here is derived from an EMBL/GenBank/DDBJ whole genome shotgun (WGS) entry which is preliminary data.</text>
</comment>
<proteinExistence type="predicted"/>
<feature type="coiled-coil region" evidence="2">
    <location>
        <begin position="1246"/>
        <end position="1273"/>
    </location>
</feature>
<dbReference type="InterPro" id="IPR036322">
    <property type="entry name" value="WD40_repeat_dom_sf"/>
</dbReference>
<dbReference type="InterPro" id="IPR015943">
    <property type="entry name" value="WD40/YVTN_repeat-like_dom_sf"/>
</dbReference>
<feature type="repeat" description="WD" evidence="1">
    <location>
        <begin position="584"/>
        <end position="625"/>
    </location>
</feature>
<feature type="region of interest" description="Disordered" evidence="3">
    <location>
        <begin position="187"/>
        <end position="209"/>
    </location>
</feature>
<dbReference type="Pfam" id="PF00400">
    <property type="entry name" value="WD40"/>
    <property type="match status" value="3"/>
</dbReference>
<dbReference type="PROSITE" id="PS50294">
    <property type="entry name" value="WD_REPEATS_REGION"/>
    <property type="match status" value="1"/>
</dbReference>
<dbReference type="EMBL" id="JAKCXM010000004">
    <property type="protein sequence ID" value="KAJ0409484.1"/>
    <property type="molecule type" value="Genomic_DNA"/>
</dbReference>
<dbReference type="Proteomes" id="UP001209570">
    <property type="component" value="Unassembled WGS sequence"/>
</dbReference>
<evidence type="ECO:0000256" key="3">
    <source>
        <dbReference type="SAM" id="MobiDB-lite"/>
    </source>
</evidence>
<gene>
    <name evidence="4" type="ORF">P43SY_002374</name>
</gene>
<dbReference type="SUPFAM" id="SSF50998">
    <property type="entry name" value="Quinoprotein alcohol dehydrogenase-like"/>
    <property type="match status" value="1"/>
</dbReference>
<accession>A0AAD5MBE6</accession>
<evidence type="ECO:0008006" key="6">
    <source>
        <dbReference type="Google" id="ProtNLM"/>
    </source>
</evidence>
<organism evidence="4 5">
    <name type="scientific">Pythium insidiosum</name>
    <name type="common">Pythiosis disease agent</name>
    <dbReference type="NCBI Taxonomy" id="114742"/>
    <lineage>
        <taxon>Eukaryota</taxon>
        <taxon>Sar</taxon>
        <taxon>Stramenopiles</taxon>
        <taxon>Oomycota</taxon>
        <taxon>Peronosporomycetes</taxon>
        <taxon>Pythiales</taxon>
        <taxon>Pythiaceae</taxon>
        <taxon>Pythium</taxon>
    </lineage>
</organism>
<dbReference type="InterPro" id="IPR052993">
    <property type="entry name" value="CFA-57"/>
</dbReference>
<dbReference type="InterPro" id="IPR001680">
    <property type="entry name" value="WD40_rpt"/>
</dbReference>
<feature type="region of interest" description="Disordered" evidence="3">
    <location>
        <begin position="1281"/>
        <end position="1306"/>
    </location>
</feature>
<evidence type="ECO:0000313" key="4">
    <source>
        <dbReference type="EMBL" id="KAJ0409484.1"/>
    </source>
</evidence>
<dbReference type="SMART" id="SM00320">
    <property type="entry name" value="WD40"/>
    <property type="match status" value="6"/>
</dbReference>
<feature type="compositionally biased region" description="Basic and acidic residues" evidence="3">
    <location>
        <begin position="1293"/>
        <end position="1306"/>
    </location>
</feature>
<sequence>MATVNLIHRHVFGLKTDVSSNVVFVDEQTIAYPAGHNLIIYSLDEKRQKFITGTENTLGITALALASSRRFLAVAEQSDRALISIYDLKTLKKRKVLSSAETQGQSCVCMEFSADGQLLLAQGGAPDWILTCWNWSKGKAVASIKSPLHVTLHASPSAAMLGSGNLAASASLYGLGADAFGSSSLASGGAHGSHAQSQSQSQSQPTQQQQQLQSIVTGCSFSNVDPGLVCVVGVHLVRYFRVLENAFRPMPSPRMDAHVVLCHAWVKQRDDYLVAGTRGGDLLLFHGGEFVSRLVASPGEAHGAVHTLLSTSKGVIAGLDDASVWLYGVNPETASSAERNPADLLVLQRRVRVEAFAAAVTSVCVSPNEDAVVAATASGQLVTFPYQHQPNGLGGLSSNVTATLSSVGSTAALGLAAADDLSSPAGLGLGLAAGGGGGGGAVALAKSDDVDYVVAAFHRPNEHGVRHVTGMDVCVRKPILVTCGLDRTVRVWNYLDRSCEVAKQFSEEAHSVSCHPSGLYLLVGFADKLRLMNILMDDIRPFKEFAIKACRECQFSTGGHLFAAVNGNTIQVFHFFTGELVANLRGHNGKVRCLFWNSDDSSLISAGMDGAVYQWDLDESKREAEFVQKGVPYFSALCNREGTAIYAVGSDRMLKEIEFPSSQLTKEFICDAVLGQIVLSHSQRMLFGGTAEPDRPGAVRSFKFPLTGESIEFQCLSAPVTRLRISFDDMFLFAAGEDGCVCIFEIRDKEGRPRVKDGAAGAGATASSARAGAAIASTLGTGGAELYHLSSNFSEEILVTKSDLEEKNTLMLELKNKVDELMLHNEYQLRLKDMTYNENLKDLTEKFTHEIELEKNKYELLREDKNDMEMEYEEKIKQMEEKHLQQMQEVEAEYQHRIMKEVEKYQDVLGQRDAQRQHWQHERERLLTTHERYVCEVTEDFEQRLNEDRQLRVQMEDENEELNREYAETVRQVEADVDEEIETLKKRYEDKLHAEREATLRFKGENGIMKKKFSALQKDIEDQRDQIKSLLEKEKDLIEEIKTLEKEIQALKREIRARDETIGEKEKRIYDLKKKNQELEKFKFVLDYKIKELKRQIEPRENEIADMKEQIKEMDRELELFHKSNAQLDLMIGEQRQRINAMQRDLATHRNTLRDQQQWVRRFRCDLYECVAHIQRPKELAVQVATLYQRYVPASEPTASDVDASITHEYARQREYLERSVVELKKKHLRDTAAHQDDHLRATAENMQLIKEINELRTALQTAKATLQMERAAVRTTAARLTVQSSPSASSKHQREFFPGDELRDPDVTIDQQRHEIEELRRAIKALEDKMTTAAKSDAGGLFPPIRGVDG</sequence>
<keyword evidence="1" id="KW-0853">WD repeat</keyword>
<dbReference type="PANTHER" id="PTHR32215:SF0">
    <property type="entry name" value="CILIA- AND FLAGELLA-ASSOCIATED PROTEIN 57"/>
    <property type="match status" value="1"/>
</dbReference>
<feature type="coiled-coil region" evidence="2">
    <location>
        <begin position="851"/>
        <end position="893"/>
    </location>
</feature>
<evidence type="ECO:0000256" key="1">
    <source>
        <dbReference type="PROSITE-ProRule" id="PRU00221"/>
    </source>
</evidence>
<dbReference type="SUPFAM" id="SSF50978">
    <property type="entry name" value="WD40 repeat-like"/>
    <property type="match status" value="1"/>
</dbReference>